<organism evidence="2 3">
    <name type="scientific">Leptidea sinapis</name>
    <dbReference type="NCBI Taxonomy" id="189913"/>
    <lineage>
        <taxon>Eukaryota</taxon>
        <taxon>Metazoa</taxon>
        <taxon>Ecdysozoa</taxon>
        <taxon>Arthropoda</taxon>
        <taxon>Hexapoda</taxon>
        <taxon>Insecta</taxon>
        <taxon>Pterygota</taxon>
        <taxon>Neoptera</taxon>
        <taxon>Endopterygota</taxon>
        <taxon>Lepidoptera</taxon>
        <taxon>Glossata</taxon>
        <taxon>Ditrysia</taxon>
        <taxon>Papilionoidea</taxon>
        <taxon>Pieridae</taxon>
        <taxon>Dismorphiinae</taxon>
        <taxon>Leptidea</taxon>
    </lineage>
</organism>
<dbReference type="EMBL" id="FZQP02005789">
    <property type="protein sequence ID" value="VVD02111.1"/>
    <property type="molecule type" value="Genomic_DNA"/>
</dbReference>
<evidence type="ECO:0000313" key="3">
    <source>
        <dbReference type="Proteomes" id="UP000324832"/>
    </source>
</evidence>
<reference evidence="2 3" key="1">
    <citation type="submission" date="2017-07" db="EMBL/GenBank/DDBJ databases">
        <authorList>
            <person name="Talla V."/>
            <person name="Backstrom N."/>
        </authorList>
    </citation>
    <scope>NUCLEOTIDE SEQUENCE [LARGE SCALE GENOMIC DNA]</scope>
</reference>
<feature type="chain" id="PRO_5022998498" evidence="1">
    <location>
        <begin position="26"/>
        <end position="98"/>
    </location>
</feature>
<name>A0A5E4QVB0_9NEOP</name>
<protein>
    <submittedName>
        <fullName evidence="2">Uncharacterized protein</fullName>
    </submittedName>
</protein>
<feature type="signal peptide" evidence="1">
    <location>
        <begin position="1"/>
        <end position="25"/>
    </location>
</feature>
<gene>
    <name evidence="2" type="ORF">LSINAPIS_LOCUS12389</name>
</gene>
<sequence>MKSKNGQCILCCLVVIAAFVPLIAAQQTTADESINKDRSLRQISSRTGQSVAVKPKWGFFGTIFNVILEQINDTKSAYNQISELVGNQIVDEKVVIDF</sequence>
<evidence type="ECO:0000313" key="2">
    <source>
        <dbReference type="EMBL" id="VVD02111.1"/>
    </source>
</evidence>
<evidence type="ECO:0000256" key="1">
    <source>
        <dbReference type="SAM" id="SignalP"/>
    </source>
</evidence>
<keyword evidence="1" id="KW-0732">Signal</keyword>
<proteinExistence type="predicted"/>
<dbReference type="Proteomes" id="UP000324832">
    <property type="component" value="Unassembled WGS sequence"/>
</dbReference>
<accession>A0A5E4QVB0</accession>
<dbReference type="AlphaFoldDB" id="A0A5E4QVB0"/>
<keyword evidence="3" id="KW-1185">Reference proteome</keyword>